<evidence type="ECO:0000313" key="2">
    <source>
        <dbReference type="Proteomes" id="UP000265798"/>
    </source>
</evidence>
<comment type="caution">
    <text evidence="1">The sequence shown here is derived from an EMBL/GenBank/DDBJ whole genome shotgun (WGS) entry which is preliminary data.</text>
</comment>
<reference evidence="2" key="1">
    <citation type="submission" date="2018-05" db="EMBL/GenBank/DDBJ databases">
        <title>Leptospira yasudae sp. nov. and Leptospira stimsonii sp. nov., two pathogenic species of the genus Leptospira isolated from environmental sources.</title>
        <authorList>
            <person name="Casanovas-Massana A."/>
            <person name="Hamond C."/>
            <person name="Santos L.A."/>
            <person name="Hacker K.P."/>
            <person name="Balassiano I."/>
            <person name="Medeiros M.A."/>
            <person name="Reis M.G."/>
            <person name="Ko A.I."/>
            <person name="Wunder E.A."/>
        </authorList>
    </citation>
    <scope>NUCLEOTIDE SEQUENCE [LARGE SCALE GENOMIC DNA]</scope>
    <source>
        <strain evidence="2">Yale</strain>
    </source>
</reference>
<dbReference type="NCBIfam" id="NF047692">
    <property type="entry name" value="LIC11631_fam"/>
    <property type="match status" value="1"/>
</dbReference>
<dbReference type="OrthoDB" id="340768at2"/>
<sequence>MAGTQKQIQKSSVFSPSGHGDLYALDNLYLSPMRENEVWNFSQVSQFSPYNLGFLCMRSILNANLSKNAITVGGLTPGFIRGLSRIEGFENWKQFRTEGFIPRVVGKEFPLTLNSEIHTILNPALATYEKELFEEWNPKAVTISGTWENQEILMTGVSLPENEKNLPKLLKDLIQLLSGTTGKFYLRTDKHSYLCLKKDKETLGPVFFQEKEKVWDSFVFLILEKEISN</sequence>
<dbReference type="EMBL" id="QHCT01000003">
    <property type="protein sequence ID" value="RHX89604.1"/>
    <property type="molecule type" value="Genomic_DNA"/>
</dbReference>
<proteinExistence type="predicted"/>
<accession>A0A396Z7C0</accession>
<organism evidence="1 2">
    <name type="scientific">Leptospira stimsonii</name>
    <dbReference type="NCBI Taxonomy" id="2202203"/>
    <lineage>
        <taxon>Bacteria</taxon>
        <taxon>Pseudomonadati</taxon>
        <taxon>Spirochaetota</taxon>
        <taxon>Spirochaetia</taxon>
        <taxon>Leptospirales</taxon>
        <taxon>Leptospiraceae</taxon>
        <taxon>Leptospira</taxon>
    </lineage>
</organism>
<name>A0A396Z7C0_9LEPT</name>
<dbReference type="Proteomes" id="UP000265798">
    <property type="component" value="Unassembled WGS sequence"/>
</dbReference>
<gene>
    <name evidence="1" type="ORF">DLM75_11555</name>
</gene>
<evidence type="ECO:0000313" key="1">
    <source>
        <dbReference type="EMBL" id="RHX89604.1"/>
    </source>
</evidence>
<protein>
    <submittedName>
        <fullName evidence="1">Uncharacterized protein</fullName>
    </submittedName>
</protein>
<dbReference type="RefSeq" id="WP_118968679.1">
    <property type="nucleotide sequence ID" value="NZ_QHCT01000003.1"/>
</dbReference>
<dbReference type="AlphaFoldDB" id="A0A396Z7C0"/>